<keyword evidence="2" id="KW-1185">Reference proteome</keyword>
<organism evidence="1 2">
    <name type="scientific">Plasmopara halstedii</name>
    <name type="common">Downy mildew of sunflower</name>
    <dbReference type="NCBI Taxonomy" id="4781"/>
    <lineage>
        <taxon>Eukaryota</taxon>
        <taxon>Sar</taxon>
        <taxon>Stramenopiles</taxon>
        <taxon>Oomycota</taxon>
        <taxon>Peronosporomycetes</taxon>
        <taxon>Peronosporales</taxon>
        <taxon>Peronosporaceae</taxon>
        <taxon>Plasmopara</taxon>
    </lineage>
</organism>
<proteinExistence type="predicted"/>
<name>A0A0P1B6C4_PLAHL</name>
<dbReference type="AlphaFoldDB" id="A0A0P1B6C4"/>
<dbReference type="EMBL" id="CCYD01003105">
    <property type="protein sequence ID" value="CEG50369.1"/>
    <property type="molecule type" value="Genomic_DNA"/>
</dbReference>
<reference evidence="2" key="1">
    <citation type="submission" date="2014-09" db="EMBL/GenBank/DDBJ databases">
        <authorList>
            <person name="Sharma Rahul"/>
            <person name="Thines Marco"/>
        </authorList>
    </citation>
    <scope>NUCLEOTIDE SEQUENCE [LARGE SCALE GENOMIC DNA]</scope>
</reference>
<sequence>MGVIDLSLQLLFLQKIYENSPTTASNDCPFLTTTCLKTLTKNDVSAEYHTSWLGASPFHMTHKSRHVVSLRVEISNIKLLRMAISIHCLICQRISGFLIYIA</sequence>
<accession>A0A0P1B6C4</accession>
<protein>
    <submittedName>
        <fullName evidence="1">Uncharacterized protein</fullName>
    </submittedName>
</protein>
<evidence type="ECO:0000313" key="1">
    <source>
        <dbReference type="EMBL" id="CEG50369.1"/>
    </source>
</evidence>
<dbReference type="Proteomes" id="UP000054928">
    <property type="component" value="Unassembled WGS sequence"/>
</dbReference>
<dbReference type="GeneID" id="59053002"/>
<dbReference type="RefSeq" id="XP_036263523.1">
    <property type="nucleotide sequence ID" value="XM_036407285.1"/>
</dbReference>
<evidence type="ECO:0000313" key="2">
    <source>
        <dbReference type="Proteomes" id="UP000054928"/>
    </source>
</evidence>